<evidence type="ECO:0000256" key="5">
    <source>
        <dbReference type="ARBA" id="ARBA00023136"/>
    </source>
</evidence>
<dbReference type="GO" id="GO:0005739">
    <property type="term" value="C:mitochondrion"/>
    <property type="evidence" value="ECO:0007669"/>
    <property type="project" value="TreeGrafter"/>
</dbReference>
<keyword evidence="3 6" id="KW-0812">Transmembrane</keyword>
<comment type="caution">
    <text evidence="7">The sequence shown here is derived from an EMBL/GenBank/DDBJ whole genome shotgun (WGS) entry which is preliminary data.</text>
</comment>
<comment type="subcellular location">
    <subcellularLocation>
        <location evidence="1">Membrane</location>
        <topology evidence="1">Multi-pass membrane protein</topology>
    </subcellularLocation>
</comment>
<keyword evidence="8" id="KW-1185">Reference proteome</keyword>
<organism evidence="7 8">
    <name type="scientific">Lentinula aff. detonsa</name>
    <dbReference type="NCBI Taxonomy" id="2804958"/>
    <lineage>
        <taxon>Eukaryota</taxon>
        <taxon>Fungi</taxon>
        <taxon>Dikarya</taxon>
        <taxon>Basidiomycota</taxon>
        <taxon>Agaricomycotina</taxon>
        <taxon>Agaricomycetes</taxon>
        <taxon>Agaricomycetidae</taxon>
        <taxon>Agaricales</taxon>
        <taxon>Marasmiineae</taxon>
        <taxon>Omphalotaceae</taxon>
        <taxon>Lentinula</taxon>
    </lineage>
</organism>
<dbReference type="PANTHER" id="PTHR11266">
    <property type="entry name" value="PEROXISOMAL MEMBRANE PROTEIN 2, PXMP2 MPV17"/>
    <property type="match status" value="1"/>
</dbReference>
<evidence type="ECO:0000256" key="3">
    <source>
        <dbReference type="ARBA" id="ARBA00022692"/>
    </source>
</evidence>
<sequence>MTSILSLYSAAFARRPMATQSTTSAIIFGTGDIIAQQVVDRKGFNNHDFTRTARFVFYGACLFGPVLTKWHQFINRRHFTSPLRAVVYKVTLDQLVAAPFITVPMFFGSMSILEGRPDEAIPRIRNSYVSTLTRGWCLFIPAQIVNFAFVPVPMRILFFSTVALCWSTSMQFIRVKSEIFKHNSASSTDTYLSFFNAKQKRLQERSS</sequence>
<dbReference type="Pfam" id="PF04117">
    <property type="entry name" value="Mpv17_PMP22"/>
    <property type="match status" value="1"/>
</dbReference>
<dbReference type="GO" id="GO:0016020">
    <property type="term" value="C:membrane"/>
    <property type="evidence" value="ECO:0007669"/>
    <property type="project" value="UniProtKB-SubCell"/>
</dbReference>
<evidence type="ECO:0000313" key="7">
    <source>
        <dbReference type="EMBL" id="KAJ3783851.1"/>
    </source>
</evidence>
<dbReference type="Proteomes" id="UP001163798">
    <property type="component" value="Unassembled WGS sequence"/>
</dbReference>
<feature type="transmembrane region" description="Helical" evidence="6">
    <location>
        <begin position="55"/>
        <end position="74"/>
    </location>
</feature>
<evidence type="ECO:0000313" key="8">
    <source>
        <dbReference type="Proteomes" id="UP001163798"/>
    </source>
</evidence>
<comment type="similarity">
    <text evidence="2 6">Belongs to the peroxisomal membrane protein PXMP2/4 family.</text>
</comment>
<gene>
    <name evidence="7" type="ORF">GGU10DRAFT_316026</name>
</gene>
<dbReference type="InterPro" id="IPR007248">
    <property type="entry name" value="Mpv17_PMP22"/>
</dbReference>
<dbReference type="EMBL" id="MU793401">
    <property type="protein sequence ID" value="KAJ3783851.1"/>
    <property type="molecule type" value="Genomic_DNA"/>
</dbReference>
<reference evidence="7" key="1">
    <citation type="submission" date="2022-08" db="EMBL/GenBank/DDBJ databases">
        <authorList>
            <consortium name="DOE Joint Genome Institute"/>
            <person name="Min B."/>
            <person name="Riley R."/>
            <person name="Sierra-Patev S."/>
            <person name="Naranjo-Ortiz M."/>
            <person name="Looney B."/>
            <person name="Konkel Z."/>
            <person name="Slot J.C."/>
            <person name="Sakamoto Y."/>
            <person name="Steenwyk J.L."/>
            <person name="Rokas A."/>
            <person name="Carro J."/>
            <person name="Camarero S."/>
            <person name="Ferreira P."/>
            <person name="Molpeceres G."/>
            <person name="Ruiz-Duenas F.J."/>
            <person name="Serrano A."/>
            <person name="Henrissat B."/>
            <person name="Drula E."/>
            <person name="Hughes K.W."/>
            <person name="Mata J.L."/>
            <person name="Ishikawa N.K."/>
            <person name="Vargas-Isla R."/>
            <person name="Ushijima S."/>
            <person name="Smith C.A."/>
            <person name="Ahrendt S."/>
            <person name="Andreopoulos W."/>
            <person name="He G."/>
            <person name="Labutti K."/>
            <person name="Lipzen A."/>
            <person name="Ng V."/>
            <person name="Sandor L."/>
            <person name="Barry K."/>
            <person name="Martinez A.T."/>
            <person name="Xiao Y."/>
            <person name="Gibbons J.G."/>
            <person name="Terashima K."/>
            <person name="Hibbett D.S."/>
            <person name="Grigoriev I.V."/>
        </authorList>
    </citation>
    <scope>NUCLEOTIDE SEQUENCE</scope>
    <source>
        <strain evidence="7">TFB10291</strain>
    </source>
</reference>
<proteinExistence type="inferred from homology"/>
<evidence type="ECO:0000256" key="2">
    <source>
        <dbReference type="ARBA" id="ARBA00006824"/>
    </source>
</evidence>
<name>A0AA38KFB6_9AGAR</name>
<evidence type="ECO:0000256" key="6">
    <source>
        <dbReference type="RuleBase" id="RU363053"/>
    </source>
</evidence>
<protein>
    <submittedName>
        <fullName evidence="7">Uncharacterized protein</fullName>
    </submittedName>
</protein>
<keyword evidence="5 6" id="KW-0472">Membrane</keyword>
<evidence type="ECO:0000256" key="1">
    <source>
        <dbReference type="ARBA" id="ARBA00004141"/>
    </source>
</evidence>
<feature type="transmembrane region" description="Helical" evidence="6">
    <location>
        <begin position="94"/>
        <end position="113"/>
    </location>
</feature>
<dbReference type="AlphaFoldDB" id="A0AA38KFB6"/>
<accession>A0AA38KFB6</accession>
<dbReference type="PANTHER" id="PTHR11266:SF17">
    <property type="entry name" value="PROTEIN MPV17"/>
    <property type="match status" value="1"/>
</dbReference>
<evidence type="ECO:0000256" key="4">
    <source>
        <dbReference type="ARBA" id="ARBA00022989"/>
    </source>
</evidence>
<keyword evidence="4 6" id="KW-1133">Transmembrane helix</keyword>